<evidence type="ECO:0000313" key="2">
    <source>
        <dbReference type="EMBL" id="KAF7301004.1"/>
    </source>
</evidence>
<keyword evidence="3" id="KW-1185">Reference proteome</keyword>
<feature type="transmembrane region" description="Helical" evidence="1">
    <location>
        <begin position="228"/>
        <end position="248"/>
    </location>
</feature>
<dbReference type="EMBL" id="JACAZF010000006">
    <property type="protein sequence ID" value="KAF7301004.1"/>
    <property type="molecule type" value="Genomic_DNA"/>
</dbReference>
<name>A0A8H6W0I2_9AGAR</name>
<feature type="transmembrane region" description="Helical" evidence="1">
    <location>
        <begin position="335"/>
        <end position="357"/>
    </location>
</feature>
<dbReference type="Proteomes" id="UP000636479">
    <property type="component" value="Unassembled WGS sequence"/>
</dbReference>
<feature type="transmembrane region" description="Helical" evidence="1">
    <location>
        <begin position="42"/>
        <end position="64"/>
    </location>
</feature>
<reference evidence="2" key="1">
    <citation type="submission" date="2020-05" db="EMBL/GenBank/DDBJ databases">
        <title>Mycena genomes resolve the evolution of fungal bioluminescence.</title>
        <authorList>
            <person name="Tsai I.J."/>
        </authorList>
    </citation>
    <scope>NUCLEOTIDE SEQUENCE</scope>
    <source>
        <strain evidence="2">171206Taipei</strain>
    </source>
</reference>
<feature type="transmembrane region" description="Helical" evidence="1">
    <location>
        <begin position="363"/>
        <end position="382"/>
    </location>
</feature>
<sequence>MVKGEDRLHVRADVSQQPSHVTSLSFDLSEPTMLLNPSLRSFFTTVVAPIQCLFWSVKIAYLFLPTIGVVEEAIKVVPLATIYQPTKTVSIQPPTPCAPHIVQPLTNWLLVTVYMVLVVACIRLRFQMRVNFMSLSTLWVTIGIPCAFLYALHFYGIITSKPLVLSYLLGRNLEQGFQITQTIILLIASMTTCTFREWSEKAIIRLLTGGHLVWIILIPRFYRCRRRIVLSSVTERLVVFITIAPICLDLSWNPLSQHLATMLLYGLTGRIKSLLHNFQELGLFAHSDEPWEPGTLHMLLGPVVIYSFLHAIYLATTIIVTLIRELAYTVFSGPLRCVILVANTIRIGLLALFVSIVESAISVLVYLPLIPYLCILGGTWSLTSSRVPDRRYAVKNLVKNSAVWKREQIRWWGDVYQDGINGALWKDVPWSCLLLVVVPPVLFFVYCEAWPTARKIWRLCGRLARLLP</sequence>
<comment type="caution">
    <text evidence="2">The sequence shown here is derived from an EMBL/GenBank/DDBJ whole genome shotgun (WGS) entry which is preliminary data.</text>
</comment>
<proteinExistence type="predicted"/>
<feature type="transmembrane region" description="Helical" evidence="1">
    <location>
        <begin position="299"/>
        <end position="323"/>
    </location>
</feature>
<dbReference type="AlphaFoldDB" id="A0A8H6W0I2"/>
<feature type="transmembrane region" description="Helical" evidence="1">
    <location>
        <begin position="138"/>
        <end position="158"/>
    </location>
</feature>
<organism evidence="2 3">
    <name type="scientific">Mycena indigotica</name>
    <dbReference type="NCBI Taxonomy" id="2126181"/>
    <lineage>
        <taxon>Eukaryota</taxon>
        <taxon>Fungi</taxon>
        <taxon>Dikarya</taxon>
        <taxon>Basidiomycota</taxon>
        <taxon>Agaricomycotina</taxon>
        <taxon>Agaricomycetes</taxon>
        <taxon>Agaricomycetidae</taxon>
        <taxon>Agaricales</taxon>
        <taxon>Marasmiineae</taxon>
        <taxon>Mycenaceae</taxon>
        <taxon>Mycena</taxon>
    </lineage>
</organism>
<feature type="transmembrane region" description="Helical" evidence="1">
    <location>
        <begin position="108"/>
        <end position="126"/>
    </location>
</feature>
<keyword evidence="1" id="KW-0472">Membrane</keyword>
<accession>A0A8H6W0I2</accession>
<keyword evidence="1" id="KW-0812">Transmembrane</keyword>
<keyword evidence="1" id="KW-1133">Transmembrane helix</keyword>
<dbReference type="RefSeq" id="XP_037219004.1">
    <property type="nucleotide sequence ID" value="XM_037363360.1"/>
</dbReference>
<gene>
    <name evidence="2" type="ORF">MIND_00663800</name>
</gene>
<evidence type="ECO:0000256" key="1">
    <source>
        <dbReference type="SAM" id="Phobius"/>
    </source>
</evidence>
<dbReference type="GeneID" id="59345876"/>
<protein>
    <submittedName>
        <fullName evidence="2">Uncharacterized protein</fullName>
    </submittedName>
</protein>
<feature type="transmembrane region" description="Helical" evidence="1">
    <location>
        <begin position="202"/>
        <end position="222"/>
    </location>
</feature>
<evidence type="ECO:0000313" key="3">
    <source>
        <dbReference type="Proteomes" id="UP000636479"/>
    </source>
</evidence>